<feature type="domain" description="F-box" evidence="1">
    <location>
        <begin position="3"/>
        <end position="50"/>
    </location>
</feature>
<evidence type="ECO:0000313" key="3">
    <source>
        <dbReference type="EMBL" id="CAF4362161.1"/>
    </source>
</evidence>
<evidence type="ECO:0000259" key="1">
    <source>
        <dbReference type="PROSITE" id="PS50181"/>
    </source>
</evidence>
<name>A0A815T8Q2_9BILA</name>
<reference evidence="2" key="1">
    <citation type="submission" date="2021-02" db="EMBL/GenBank/DDBJ databases">
        <authorList>
            <person name="Nowell W R."/>
        </authorList>
    </citation>
    <scope>NUCLEOTIDE SEQUENCE</scope>
</reference>
<protein>
    <recommendedName>
        <fullName evidence="1">F-box domain-containing protein</fullName>
    </recommendedName>
</protein>
<dbReference type="InterPro" id="IPR032675">
    <property type="entry name" value="LRR_dom_sf"/>
</dbReference>
<dbReference type="Gene3D" id="3.80.10.10">
    <property type="entry name" value="Ribonuclease Inhibitor"/>
    <property type="match status" value="1"/>
</dbReference>
<dbReference type="InterPro" id="IPR001810">
    <property type="entry name" value="F-box_dom"/>
</dbReference>
<dbReference type="AlphaFoldDB" id="A0A815T8Q2"/>
<accession>A0A815T8Q2</accession>
<evidence type="ECO:0000313" key="2">
    <source>
        <dbReference type="EMBL" id="CAF1500447.1"/>
    </source>
</evidence>
<sequence>MMASCFNDLPDLVLFEIFQYLKSLDVLYSFSNFNERLYNLLWEKFYFRNIDLTCNDEHSRIKSDYVCSTILQFEGEFVHTFRLNGQLDHTEQLQRLVLPNLKIVELIELPKTVDQLELLLLKIVNTSQITIRLGTSLEVRPTYSLIVLYEKIFNQLVSLNVCDVHSPFGVDFRLVNTEIIRYELTYDDLDYIVRHLKHLKHLKFKYNGNLLYTTINGLLLEETLSGLKTLIELHFKIKIPYRDEENYNEFVSTFQTHYWQCNWDRRVRFETKEDSVQKKYIHAIL</sequence>
<organism evidence="2 4">
    <name type="scientific">Didymodactylos carnosus</name>
    <dbReference type="NCBI Taxonomy" id="1234261"/>
    <lineage>
        <taxon>Eukaryota</taxon>
        <taxon>Metazoa</taxon>
        <taxon>Spiralia</taxon>
        <taxon>Gnathifera</taxon>
        <taxon>Rotifera</taxon>
        <taxon>Eurotatoria</taxon>
        <taxon>Bdelloidea</taxon>
        <taxon>Philodinida</taxon>
        <taxon>Philodinidae</taxon>
        <taxon>Didymodactylos</taxon>
    </lineage>
</organism>
<comment type="caution">
    <text evidence="2">The sequence shown here is derived from an EMBL/GenBank/DDBJ whole genome shotgun (WGS) entry which is preliminary data.</text>
</comment>
<gene>
    <name evidence="2" type="ORF">GPM918_LOCUS36657</name>
    <name evidence="3" type="ORF">SRO942_LOCUS37401</name>
</gene>
<evidence type="ECO:0000313" key="4">
    <source>
        <dbReference type="Proteomes" id="UP000663829"/>
    </source>
</evidence>
<dbReference type="EMBL" id="CAJNOQ010022382">
    <property type="protein sequence ID" value="CAF1500447.1"/>
    <property type="molecule type" value="Genomic_DNA"/>
</dbReference>
<dbReference type="Proteomes" id="UP000681722">
    <property type="component" value="Unassembled WGS sequence"/>
</dbReference>
<proteinExistence type="predicted"/>
<dbReference type="EMBL" id="CAJOBC010087895">
    <property type="protein sequence ID" value="CAF4362161.1"/>
    <property type="molecule type" value="Genomic_DNA"/>
</dbReference>
<dbReference type="Proteomes" id="UP000663829">
    <property type="component" value="Unassembled WGS sequence"/>
</dbReference>
<dbReference type="PROSITE" id="PS50181">
    <property type="entry name" value="FBOX"/>
    <property type="match status" value="1"/>
</dbReference>
<keyword evidence="4" id="KW-1185">Reference proteome</keyword>